<feature type="domain" description="FtsK" evidence="8">
    <location>
        <begin position="697"/>
        <end position="885"/>
    </location>
</feature>
<reference evidence="9 10" key="1">
    <citation type="submission" date="2020-07" db="EMBL/GenBank/DDBJ databases">
        <title>Sequencing the genomes of 1000 actinobacteria strains.</title>
        <authorList>
            <person name="Klenk H.-P."/>
        </authorList>
    </citation>
    <scope>NUCLEOTIDE SEQUENCE [LARGE SCALE GENOMIC DNA]</scope>
    <source>
        <strain evidence="9 10">DSM 23871</strain>
    </source>
</reference>
<keyword evidence="2 4" id="KW-0547">Nucleotide-binding</keyword>
<feature type="binding site" evidence="4">
    <location>
        <begin position="715"/>
        <end position="722"/>
    </location>
    <ligand>
        <name>ATP</name>
        <dbReference type="ChEBI" id="CHEBI:30616"/>
    </ligand>
</feature>
<keyword evidence="3 4" id="KW-0067">ATP-binding</keyword>
<organism evidence="9 10">
    <name type="scientific">Leifsonia soli</name>
    <dbReference type="NCBI Taxonomy" id="582665"/>
    <lineage>
        <taxon>Bacteria</taxon>
        <taxon>Bacillati</taxon>
        <taxon>Actinomycetota</taxon>
        <taxon>Actinomycetes</taxon>
        <taxon>Micrococcales</taxon>
        <taxon>Microbacteriaceae</taxon>
        <taxon>Leifsonia</taxon>
    </lineage>
</organism>
<feature type="binding site" evidence="4">
    <location>
        <begin position="1039"/>
        <end position="1046"/>
    </location>
    <ligand>
        <name>ATP</name>
        <dbReference type="ChEBI" id="CHEBI:30616"/>
    </ligand>
</feature>
<dbReference type="Pfam" id="PF01580">
    <property type="entry name" value="FtsK_SpoIIIE"/>
    <property type="match status" value="2"/>
</dbReference>
<feature type="region of interest" description="Disordered" evidence="6">
    <location>
        <begin position="498"/>
        <end position="530"/>
    </location>
</feature>
<dbReference type="Gene3D" id="3.40.50.300">
    <property type="entry name" value="P-loop containing nucleotide triphosphate hydrolases"/>
    <property type="match status" value="4"/>
</dbReference>
<dbReference type="Pfam" id="PF16697">
    <property type="entry name" value="Yop-YscD_cpl"/>
    <property type="match status" value="1"/>
</dbReference>
<dbReference type="CDD" id="cd00060">
    <property type="entry name" value="FHA"/>
    <property type="match status" value="1"/>
</dbReference>
<evidence type="ECO:0000256" key="2">
    <source>
        <dbReference type="ARBA" id="ARBA00022741"/>
    </source>
</evidence>
<dbReference type="InterPro" id="IPR027417">
    <property type="entry name" value="P-loop_NTPase"/>
</dbReference>
<evidence type="ECO:0000313" key="10">
    <source>
        <dbReference type="Proteomes" id="UP000589620"/>
    </source>
</evidence>
<dbReference type="SMART" id="SM00382">
    <property type="entry name" value="AAA"/>
    <property type="match status" value="3"/>
</dbReference>
<feature type="domain" description="FHA" evidence="7">
    <location>
        <begin position="125"/>
        <end position="173"/>
    </location>
</feature>
<dbReference type="Proteomes" id="UP000589620">
    <property type="component" value="Unassembled WGS sequence"/>
</dbReference>
<dbReference type="InterPro" id="IPR008984">
    <property type="entry name" value="SMAD_FHA_dom_sf"/>
</dbReference>
<sequence length="1504" mass="160523">MRLKLTLARPSGTSDDIVVTADAAASIAEVASTVARIDPRRTGPVAAPGALTLRAQLPGQADPLVLPPDAPVGEAWIGSGATVALADAGLHYVSPELGDVPVVATLRVLSGPQEGAEFPLRAGSTVLGRDESCDIVLQDPLVSKRHVRFEAGDGVEVVDLGSANGVVVDGGLVTRFTVRRAETLLLGDTEVELEVKAGSELPAAPPTAGPVFFNRSPRVERRYSGQVFQAPEVPGEKDDPPFPLLAMITPLLLGGAMFFLTKNPTSLLFILLSPVMLVGNYISGRTRGKRKLKKQIALFEQRLEALSTKLEQERRTEVELRQAETPTTADALAEAVRRGPLLWTRRPEHWSFLNLQLGRGTMRSRNTVQAVDRGELIVEFQERLDAVIADNATVDDVPVLDNLYESGALGIAGPTDLIAGSVNSVLVQLTALHSPSELAVAALVSPRWSRELGWLKWMPHTSSPHSPLAGGHLADSASSAAGVLSALEGLVEERLASAKAGPQRRGAMEQESAALERGAEVGRSQTGNGTPSPVPAVVVVISDDVAVDRARLVQLAEAAADAGVFPVWISDDVDRLPAVCRTFLQHTDQPHRARAGFVRIGETVEDVVTEPVSAATALDYAKRMAPVIDAGALVADASDLPRSVSLVTLLGHELAESSSAVVDRWRQNASIHDRTAGAKPARRRPGTLRATVGSAGVDAMHLDLRTQGPHALVGGTTGAGKSEFLQAWVLGMAAEYSPDRVTFLFVDYKGGSAFADCVSLPHCVGLVTDLSPHLVRRALTSLRAELHYREHLLNRKKAKDLLELEKRGDPDSPPALVLVIDEFAALVGEVPEFVDGVVDIAQRGRSLGIHLIMATQRPAGVIKDNLRANTNLRIALRMADESDSQDVVGVADAAHFDPSIPGRGMAKTGPGRLVRFQSAYAGGWTTREPERAGVEVAELRFGGEVRWEEERPAEEPDRDLGPTDQQRMVAAIVRAQSAAHIPAPRRPWLDELAAAYDLGLLRQRTDAELLLGVSDIPDRQEQRPVYFQPDVDGNLAVYGTGGSGKSTVLRTLASAAAITPRGGPVHVYGLDFGAGSLRMLEKLPHVGSIIPGDDPERIIRLFRMLKQTLEDRGPRFAEANASNITEYRSLTGRQEEPRILLLVDGFPSFREDFEIPAGRSQWYDVFRDLLADGRRLGMHVALTGDRAGAVPTSIGSLVQRRVVLRLADDGYGMLDVPSDILSPASPPGRAIVDGYETQIAVLGGSRAVADQSEAVRRLAEAMERAGIPTAPAVGSMPKELDPASLPDSVGGLPVLGIGDIDLGPLGFEPSGTLLVAGPPASGRTTTLTAVADAVARFDAETRLYYVGSARSPLSASSLWTDRALTPADAAELAKDLTVAIADPDTEGRIAVFVESIGDFLQTPADSPLVELIRAVRRSDHLLVAEAESSAWGTSWPLLGEVKNGRRGLLLQPDSVEGDILLKTPLPRMGRSEFPPGRGVFIQKGGFTRVQVPLVDASLPARVRV</sequence>
<comment type="caution">
    <text evidence="9">The sequence shown here is derived from an EMBL/GenBank/DDBJ whole genome shotgun (WGS) entry which is preliminary data.</text>
</comment>
<dbReference type="SUPFAM" id="SSF49879">
    <property type="entry name" value="SMAD/FHA domain"/>
    <property type="match status" value="1"/>
</dbReference>
<dbReference type="GO" id="GO:0005524">
    <property type="term" value="F:ATP binding"/>
    <property type="evidence" value="ECO:0007669"/>
    <property type="project" value="UniProtKB-UniRule"/>
</dbReference>
<evidence type="ECO:0000256" key="3">
    <source>
        <dbReference type="ARBA" id="ARBA00022840"/>
    </source>
</evidence>
<evidence type="ECO:0000256" key="5">
    <source>
        <dbReference type="SAM" id="Coils"/>
    </source>
</evidence>
<evidence type="ECO:0000313" key="9">
    <source>
        <dbReference type="EMBL" id="NYD74456.1"/>
    </source>
</evidence>
<dbReference type="PANTHER" id="PTHR22683">
    <property type="entry name" value="SPORULATION PROTEIN RELATED"/>
    <property type="match status" value="1"/>
</dbReference>
<evidence type="ECO:0000259" key="8">
    <source>
        <dbReference type="PROSITE" id="PS50901"/>
    </source>
</evidence>
<evidence type="ECO:0000256" key="4">
    <source>
        <dbReference type="PROSITE-ProRule" id="PRU00289"/>
    </source>
</evidence>
<keyword evidence="1" id="KW-0597">Phosphoprotein</keyword>
<protein>
    <submittedName>
        <fullName evidence="9">S-DNA-T family DNA segregation ATPase FtsK/SpoIIIE</fullName>
    </submittedName>
</protein>
<accession>A0A852SZ11</accession>
<dbReference type="PROSITE" id="PS50901">
    <property type="entry name" value="FTSK"/>
    <property type="match status" value="2"/>
</dbReference>
<evidence type="ECO:0000256" key="6">
    <source>
        <dbReference type="SAM" id="MobiDB-lite"/>
    </source>
</evidence>
<feature type="domain" description="FtsK" evidence="8">
    <location>
        <begin position="1022"/>
        <end position="1213"/>
    </location>
</feature>
<dbReference type="EMBL" id="JACCBJ010000001">
    <property type="protein sequence ID" value="NYD74456.1"/>
    <property type="molecule type" value="Genomic_DNA"/>
</dbReference>
<dbReference type="PROSITE" id="PS50006">
    <property type="entry name" value="FHA_DOMAIN"/>
    <property type="match status" value="1"/>
</dbReference>
<dbReference type="CDD" id="cd01127">
    <property type="entry name" value="TrwB_TraG_TraD_VirD4"/>
    <property type="match status" value="1"/>
</dbReference>
<dbReference type="Gene3D" id="2.60.200.20">
    <property type="match status" value="1"/>
</dbReference>
<keyword evidence="5" id="KW-0175">Coiled coil</keyword>
<dbReference type="RefSeq" id="WP_179456305.1">
    <property type="nucleotide sequence ID" value="NZ_BAAAPX010000001.1"/>
</dbReference>
<gene>
    <name evidence="9" type="ORF">BJ963_001975</name>
</gene>
<dbReference type="InterPro" id="IPR032030">
    <property type="entry name" value="YscD_cytoplasmic_dom"/>
</dbReference>
<proteinExistence type="predicted"/>
<feature type="coiled-coil region" evidence="5">
    <location>
        <begin position="289"/>
        <end position="323"/>
    </location>
</feature>
<dbReference type="GO" id="GO:0003677">
    <property type="term" value="F:DNA binding"/>
    <property type="evidence" value="ECO:0007669"/>
    <property type="project" value="InterPro"/>
</dbReference>
<name>A0A852SZ11_9MICO</name>
<dbReference type="InterPro" id="IPR003593">
    <property type="entry name" value="AAA+_ATPase"/>
</dbReference>
<dbReference type="InterPro" id="IPR050206">
    <property type="entry name" value="FtsK/SpoIIIE/SftA"/>
</dbReference>
<keyword evidence="10" id="KW-1185">Reference proteome</keyword>
<evidence type="ECO:0000259" key="7">
    <source>
        <dbReference type="PROSITE" id="PS50006"/>
    </source>
</evidence>
<dbReference type="InterPro" id="IPR000253">
    <property type="entry name" value="FHA_dom"/>
</dbReference>
<evidence type="ECO:0000256" key="1">
    <source>
        <dbReference type="ARBA" id="ARBA00022553"/>
    </source>
</evidence>
<dbReference type="InterPro" id="IPR002543">
    <property type="entry name" value="FtsK_dom"/>
</dbReference>
<dbReference type="SUPFAM" id="SSF52540">
    <property type="entry name" value="P-loop containing nucleoside triphosphate hydrolases"/>
    <property type="match status" value="2"/>
</dbReference>
<dbReference type="PANTHER" id="PTHR22683:SF1">
    <property type="entry name" value="TYPE VII SECRETION SYSTEM PROTEIN ESSC"/>
    <property type="match status" value="1"/>
</dbReference>
<dbReference type="SMART" id="SM00240">
    <property type="entry name" value="FHA"/>
    <property type="match status" value="1"/>
</dbReference>